<evidence type="ECO:0000313" key="1">
    <source>
        <dbReference type="EMBL" id="KAF6169247.1"/>
    </source>
</evidence>
<sequence length="139" mass="15842">MLTDSQRMENINLFKPTALKAGITPVVVTSTSVHSLSQDFSLPGEAEGPDPGWHMEWTGRREMLPIAHLRDPPPMSFTYGVEELWHLTHGMRRLILAESVPDVQRLQKLTDELTIAHRQIDSIDHQLYSYVRPTVEEEA</sequence>
<protein>
    <submittedName>
        <fullName evidence="1">Uncharacterized protein</fullName>
    </submittedName>
</protein>
<gene>
    <name evidence="1" type="ORF">GIB67_013677</name>
</gene>
<dbReference type="EMBL" id="JACGCM010000669">
    <property type="protein sequence ID" value="KAF6169247.1"/>
    <property type="molecule type" value="Genomic_DNA"/>
</dbReference>
<keyword evidence="2" id="KW-1185">Reference proteome</keyword>
<comment type="caution">
    <text evidence="1">The sequence shown here is derived from an EMBL/GenBank/DDBJ whole genome shotgun (WGS) entry which is preliminary data.</text>
</comment>
<name>A0A7J7NPW3_9MAGN</name>
<reference evidence="1 2" key="1">
    <citation type="journal article" date="2020" name="IScience">
        <title>Genome Sequencing of the Endangered Kingdonia uniflora (Circaeasteraceae, Ranunculales) Reveals Potential Mechanisms of Evolutionary Specialization.</title>
        <authorList>
            <person name="Sun Y."/>
            <person name="Deng T."/>
            <person name="Zhang A."/>
            <person name="Moore M.J."/>
            <person name="Landis J.B."/>
            <person name="Lin N."/>
            <person name="Zhang H."/>
            <person name="Zhang X."/>
            <person name="Huang J."/>
            <person name="Zhang X."/>
            <person name="Sun H."/>
            <person name="Wang H."/>
        </authorList>
    </citation>
    <scope>NUCLEOTIDE SEQUENCE [LARGE SCALE GENOMIC DNA]</scope>
    <source>
        <strain evidence="1">TB1705</strain>
        <tissue evidence="1">Leaf</tissue>
    </source>
</reference>
<proteinExistence type="predicted"/>
<accession>A0A7J7NPW3</accession>
<evidence type="ECO:0000313" key="2">
    <source>
        <dbReference type="Proteomes" id="UP000541444"/>
    </source>
</evidence>
<organism evidence="1 2">
    <name type="scientific">Kingdonia uniflora</name>
    <dbReference type="NCBI Taxonomy" id="39325"/>
    <lineage>
        <taxon>Eukaryota</taxon>
        <taxon>Viridiplantae</taxon>
        <taxon>Streptophyta</taxon>
        <taxon>Embryophyta</taxon>
        <taxon>Tracheophyta</taxon>
        <taxon>Spermatophyta</taxon>
        <taxon>Magnoliopsida</taxon>
        <taxon>Ranunculales</taxon>
        <taxon>Circaeasteraceae</taxon>
        <taxon>Kingdonia</taxon>
    </lineage>
</organism>
<dbReference type="AlphaFoldDB" id="A0A7J7NPW3"/>
<dbReference type="Proteomes" id="UP000541444">
    <property type="component" value="Unassembled WGS sequence"/>
</dbReference>